<organism evidence="1 2">
    <name type="scientific">Escherichia phage vB_EcoM_Goslar</name>
    <dbReference type="NCBI Taxonomy" id="2502409"/>
    <lineage>
        <taxon>Viruses</taxon>
        <taxon>Duplodnaviria</taxon>
        <taxon>Heunggongvirae</taxon>
        <taxon>Uroviricota</taxon>
        <taxon>Caudoviricetes</taxon>
        <taxon>Chimalliviridae</taxon>
        <taxon>Goslarvirus</taxon>
        <taxon>Goslarvirus goslar</taxon>
    </lineage>
</organism>
<dbReference type="Proteomes" id="UP000294673">
    <property type="component" value="Segment"/>
</dbReference>
<proteinExistence type="predicted"/>
<reference evidence="1 2" key="1">
    <citation type="submission" date="2018-12" db="EMBL/GenBank/DDBJ databases">
        <title>Still something new to discover - new insights into E. coli phage diversity and taxonomy.</title>
        <authorList>
            <person name="Korf I.H.E."/>
            <person name="Adriaennsens E."/>
            <person name="Dreiseikelmann B."/>
            <person name="Kropinski A."/>
            <person name="Nimtz M."/>
            <person name="Meier-Kolthoff J.P."/>
            <person name="Rohde M."/>
            <person name="van Raaij M."/>
            <person name="Wittmann J."/>
        </authorList>
    </citation>
    <scope>NUCLEOTIDE SEQUENCE [LARGE SCALE GENOMIC DNA]</scope>
</reference>
<sequence>MKLFKNIVFAIVTTLAFVSTQAQANWMARGNNCYAYSEDGRYQIGISDRSLVVMGQFQCRAHYPMSDTVGINGRVYQALNICSPDMRLIPVISLANTDQAANAIASLKEARRARIRAFNETIIVNTDDIQACANSVVAVR</sequence>
<protein>
    <submittedName>
        <fullName evidence="1">Uncharacterized protein</fullName>
    </submittedName>
</protein>
<organismHost>
    <name type="scientific">Escherichia coli</name>
    <dbReference type="NCBI Taxonomy" id="562"/>
</organismHost>
<keyword evidence="2" id="KW-1185">Reference proteome</keyword>
<accession>A0A482GFY5</accession>
<evidence type="ECO:0000313" key="1">
    <source>
        <dbReference type="EMBL" id="QBO63897.1"/>
    </source>
</evidence>
<name>A0A482GFY5_BPGOS</name>
<evidence type="ECO:0000313" key="2">
    <source>
        <dbReference type="Proteomes" id="UP000294673"/>
    </source>
</evidence>
<dbReference type="EMBL" id="MK327938">
    <property type="protein sequence ID" value="QBO63897.1"/>
    <property type="molecule type" value="Genomic_DNA"/>
</dbReference>
<gene>
    <name evidence="1" type="ORF">Goslar_00104</name>
</gene>